<keyword evidence="5" id="KW-1185">Reference proteome</keyword>
<dbReference type="InterPro" id="IPR043128">
    <property type="entry name" value="Rev_trsase/Diguanyl_cyclase"/>
</dbReference>
<comment type="caution">
    <text evidence="4">The sequence shown here is derived from an EMBL/GenBank/DDBJ whole genome shotgun (WGS) entry which is preliminary data.</text>
</comment>
<dbReference type="Gene3D" id="3.30.70.270">
    <property type="match status" value="1"/>
</dbReference>
<dbReference type="PANTHER" id="PTHR46663:SF2">
    <property type="entry name" value="GGDEF DOMAIN-CONTAINING PROTEIN"/>
    <property type="match status" value="1"/>
</dbReference>
<evidence type="ECO:0000259" key="2">
    <source>
        <dbReference type="PROSITE" id="PS50110"/>
    </source>
</evidence>
<dbReference type="PANTHER" id="PTHR46663">
    <property type="entry name" value="DIGUANYLATE CYCLASE DGCT-RELATED"/>
    <property type="match status" value="1"/>
</dbReference>
<evidence type="ECO:0000313" key="4">
    <source>
        <dbReference type="EMBL" id="RVU36594.1"/>
    </source>
</evidence>
<dbReference type="RefSeq" id="WP_127766070.1">
    <property type="nucleotide sequence ID" value="NZ_SADE01000002.1"/>
</dbReference>
<dbReference type="InterPro" id="IPR001789">
    <property type="entry name" value="Sig_transdc_resp-reg_receiver"/>
</dbReference>
<organism evidence="4 5">
    <name type="scientific">Hwanghaeella grinnelliae</name>
    <dbReference type="NCBI Taxonomy" id="2500179"/>
    <lineage>
        <taxon>Bacteria</taxon>
        <taxon>Pseudomonadati</taxon>
        <taxon>Pseudomonadota</taxon>
        <taxon>Alphaproteobacteria</taxon>
        <taxon>Rhodospirillales</taxon>
        <taxon>Rhodospirillaceae</taxon>
        <taxon>Hwanghaeella</taxon>
    </lineage>
</organism>
<dbReference type="InterPro" id="IPR000160">
    <property type="entry name" value="GGDEF_dom"/>
</dbReference>
<keyword evidence="1" id="KW-0597">Phosphoprotein</keyword>
<dbReference type="PROSITE" id="PS50110">
    <property type="entry name" value="RESPONSE_REGULATORY"/>
    <property type="match status" value="1"/>
</dbReference>
<dbReference type="InterPro" id="IPR011006">
    <property type="entry name" value="CheY-like_superfamily"/>
</dbReference>
<dbReference type="SUPFAM" id="SSF52172">
    <property type="entry name" value="CheY-like"/>
    <property type="match status" value="1"/>
</dbReference>
<dbReference type="Pfam" id="PF00072">
    <property type="entry name" value="Response_reg"/>
    <property type="match status" value="1"/>
</dbReference>
<dbReference type="Proteomes" id="UP000287447">
    <property type="component" value="Unassembled WGS sequence"/>
</dbReference>
<dbReference type="OrthoDB" id="9812260at2"/>
<dbReference type="EMBL" id="SADE01000002">
    <property type="protein sequence ID" value="RVU36594.1"/>
    <property type="molecule type" value="Genomic_DNA"/>
</dbReference>
<dbReference type="GO" id="GO:0000160">
    <property type="term" value="P:phosphorelay signal transduction system"/>
    <property type="evidence" value="ECO:0007669"/>
    <property type="project" value="InterPro"/>
</dbReference>
<dbReference type="SUPFAM" id="SSF55073">
    <property type="entry name" value="Nucleotide cyclase"/>
    <property type="match status" value="1"/>
</dbReference>
<dbReference type="SMART" id="SM00267">
    <property type="entry name" value="GGDEF"/>
    <property type="match status" value="1"/>
</dbReference>
<feature type="domain" description="GGDEF" evidence="3">
    <location>
        <begin position="165"/>
        <end position="300"/>
    </location>
</feature>
<evidence type="ECO:0000259" key="3">
    <source>
        <dbReference type="PROSITE" id="PS50887"/>
    </source>
</evidence>
<protein>
    <submittedName>
        <fullName evidence="4">Diguanylate cyclase</fullName>
    </submittedName>
</protein>
<accession>A0A3S2Z990</accession>
<sequence>MAKFLIIDDSPDDRELIARTLKKTVSFRNAEVREAEHVEHGRRELEGGEIDCLLLDFSMPGESGLDFLVDIQLRFPELPVVMITGEGNERTAVDALKSGALDYIVKADISPDSLEQAIGKAIEKKHQEVEIIRHAHYDELTGLPNRRALFNRLQYLEGRAPRGVPPYAIVFMDLDGLKQVNDAMGHEIGDRLIKEVAEQLRVCVREGDLVARIGGDEFVAILENLTGDGIKDSDIATARFRESIDRHLFDFDGKVVNAGMSVGYAIYPTSSKSRSDLLAIADKAMYADKQARKELAKKAN</sequence>
<dbReference type="CDD" id="cd01949">
    <property type="entry name" value="GGDEF"/>
    <property type="match status" value="1"/>
</dbReference>
<evidence type="ECO:0000313" key="5">
    <source>
        <dbReference type="Proteomes" id="UP000287447"/>
    </source>
</evidence>
<feature type="domain" description="Response regulatory" evidence="2">
    <location>
        <begin position="3"/>
        <end position="121"/>
    </location>
</feature>
<feature type="modified residue" description="4-aspartylphosphate" evidence="1">
    <location>
        <position position="56"/>
    </location>
</feature>
<gene>
    <name evidence="4" type="ORF">EOI86_15530</name>
</gene>
<proteinExistence type="predicted"/>
<reference evidence="5" key="1">
    <citation type="submission" date="2019-01" db="EMBL/GenBank/DDBJ databases">
        <title>Gri0909 isolated from a small marine red alga.</title>
        <authorList>
            <person name="Kim J."/>
            <person name="Jeong S.E."/>
            <person name="Jeon C.O."/>
        </authorList>
    </citation>
    <scope>NUCLEOTIDE SEQUENCE [LARGE SCALE GENOMIC DNA]</scope>
    <source>
        <strain evidence="5">Gri0909</strain>
    </source>
</reference>
<dbReference type="AlphaFoldDB" id="A0A3S2Z990"/>
<dbReference type="PROSITE" id="PS50887">
    <property type="entry name" value="GGDEF"/>
    <property type="match status" value="1"/>
</dbReference>
<evidence type="ECO:0000256" key="1">
    <source>
        <dbReference type="PROSITE-ProRule" id="PRU00169"/>
    </source>
</evidence>
<dbReference type="CDD" id="cd00156">
    <property type="entry name" value="REC"/>
    <property type="match status" value="1"/>
</dbReference>
<dbReference type="Pfam" id="PF00990">
    <property type="entry name" value="GGDEF"/>
    <property type="match status" value="1"/>
</dbReference>
<dbReference type="InterPro" id="IPR029787">
    <property type="entry name" value="Nucleotide_cyclase"/>
</dbReference>
<dbReference type="Gene3D" id="3.40.50.2300">
    <property type="match status" value="1"/>
</dbReference>
<dbReference type="NCBIfam" id="TIGR00254">
    <property type="entry name" value="GGDEF"/>
    <property type="match status" value="1"/>
</dbReference>
<dbReference type="SMART" id="SM00448">
    <property type="entry name" value="REC"/>
    <property type="match status" value="1"/>
</dbReference>
<name>A0A3S2Z990_9PROT</name>
<dbReference type="InterPro" id="IPR052163">
    <property type="entry name" value="DGC-Regulatory_Protein"/>
</dbReference>